<feature type="compositionally biased region" description="Low complexity" evidence="1">
    <location>
        <begin position="1"/>
        <end position="16"/>
    </location>
</feature>
<dbReference type="InterPro" id="IPR000326">
    <property type="entry name" value="PAP2/HPO"/>
</dbReference>
<dbReference type="AlphaFoldDB" id="A0A927G981"/>
<feature type="transmembrane region" description="Helical" evidence="2">
    <location>
        <begin position="276"/>
        <end position="297"/>
    </location>
</feature>
<feature type="transmembrane region" description="Helical" evidence="2">
    <location>
        <begin position="150"/>
        <end position="169"/>
    </location>
</feature>
<feature type="compositionally biased region" description="Pro residues" evidence="1">
    <location>
        <begin position="17"/>
        <end position="28"/>
    </location>
</feature>
<protein>
    <submittedName>
        <fullName evidence="4">Phosphatase PAP2 family protein</fullName>
    </submittedName>
</protein>
<reference evidence="4" key="1">
    <citation type="journal article" date="2018" name="Curr. Microbiol.">
        <title>Cellulosimicrobium arenosum sp. nov., Isolated from Marine Sediment Sand.</title>
        <authorList>
            <person name="Oh M."/>
            <person name="Kim J.H."/>
            <person name="Yoon J.H."/>
            <person name="Schumann P."/>
            <person name="Kim W."/>
        </authorList>
    </citation>
    <scope>NUCLEOTIDE SEQUENCE</scope>
    <source>
        <strain evidence="4">KCTC 49039</strain>
    </source>
</reference>
<feature type="transmembrane region" description="Helical" evidence="2">
    <location>
        <begin position="176"/>
        <end position="197"/>
    </location>
</feature>
<proteinExistence type="predicted"/>
<accession>A0A927G981</accession>
<evidence type="ECO:0000256" key="2">
    <source>
        <dbReference type="SAM" id="Phobius"/>
    </source>
</evidence>
<evidence type="ECO:0000313" key="4">
    <source>
        <dbReference type="EMBL" id="MBD8078904.1"/>
    </source>
</evidence>
<dbReference type="SMART" id="SM00014">
    <property type="entry name" value="acidPPc"/>
    <property type="match status" value="1"/>
</dbReference>
<dbReference type="InterPro" id="IPR036938">
    <property type="entry name" value="PAP2/HPO_sf"/>
</dbReference>
<dbReference type="SUPFAM" id="SSF48317">
    <property type="entry name" value="Acid phosphatase/Vanadium-dependent haloperoxidase"/>
    <property type="match status" value="1"/>
</dbReference>
<dbReference type="RefSeq" id="WP_191828460.1">
    <property type="nucleotide sequence ID" value="NZ_JACYHB010000004.1"/>
</dbReference>
<feature type="transmembrane region" description="Helical" evidence="2">
    <location>
        <begin position="33"/>
        <end position="53"/>
    </location>
</feature>
<keyword evidence="2" id="KW-0472">Membrane</keyword>
<feature type="domain" description="Phosphatidic acid phosphatase type 2/haloperoxidase" evidence="3">
    <location>
        <begin position="87"/>
        <end position="218"/>
    </location>
</feature>
<feature type="region of interest" description="Disordered" evidence="1">
    <location>
        <begin position="1"/>
        <end position="28"/>
    </location>
</feature>
<gene>
    <name evidence="4" type="ORF">IF651_07520</name>
</gene>
<evidence type="ECO:0000313" key="5">
    <source>
        <dbReference type="Proteomes" id="UP000610846"/>
    </source>
</evidence>
<sequence length="310" mass="31284">MLAEPAPAAGAPTGSAPRPPEAPEPGPHPAARLSAALVAVGAAILAWMVWRYFVDTYAGQMVDRAAFDGAANGQGTLWGVARPVLEIVSVAFVVAGLGTAVGIALVRRRWGLAVQVVVLVAGANITTQLVKHTLLGRENLIGGWTAENSLPSGHTTVAASVAVAVLLVVPRAARPVVALLGCAYTVLTGVSTLVGQWHRPSDVVAAVLVVLAWGGLVLVFTPRSALDPVGRTSSGAAVVASLLGLGATLAGVVALLALRATPATWDTTAAQEVTAYAGGVAGVVAVSAGVFALLLLLRQATARPRSSHAR</sequence>
<dbReference type="Proteomes" id="UP000610846">
    <property type="component" value="Unassembled WGS sequence"/>
</dbReference>
<name>A0A927G981_9MICO</name>
<feature type="transmembrane region" description="Helical" evidence="2">
    <location>
        <begin position="87"/>
        <end position="105"/>
    </location>
</feature>
<dbReference type="Gene3D" id="1.20.144.10">
    <property type="entry name" value="Phosphatidic acid phosphatase type 2/haloperoxidase"/>
    <property type="match status" value="1"/>
</dbReference>
<dbReference type="Pfam" id="PF01569">
    <property type="entry name" value="PAP2"/>
    <property type="match status" value="1"/>
</dbReference>
<evidence type="ECO:0000256" key="1">
    <source>
        <dbReference type="SAM" id="MobiDB-lite"/>
    </source>
</evidence>
<organism evidence="4 5">
    <name type="scientific">Cellulosimicrobium arenosum</name>
    <dbReference type="NCBI Taxonomy" id="2708133"/>
    <lineage>
        <taxon>Bacteria</taxon>
        <taxon>Bacillati</taxon>
        <taxon>Actinomycetota</taxon>
        <taxon>Actinomycetes</taxon>
        <taxon>Micrococcales</taxon>
        <taxon>Promicromonosporaceae</taxon>
        <taxon>Cellulosimicrobium</taxon>
    </lineage>
</organism>
<feature type="transmembrane region" description="Helical" evidence="2">
    <location>
        <begin position="233"/>
        <end position="256"/>
    </location>
</feature>
<dbReference type="EMBL" id="JACYHB010000004">
    <property type="protein sequence ID" value="MBD8078904.1"/>
    <property type="molecule type" value="Genomic_DNA"/>
</dbReference>
<feature type="transmembrane region" description="Helical" evidence="2">
    <location>
        <begin position="112"/>
        <end position="130"/>
    </location>
</feature>
<keyword evidence="2" id="KW-0812">Transmembrane</keyword>
<feature type="transmembrane region" description="Helical" evidence="2">
    <location>
        <begin position="203"/>
        <end position="221"/>
    </location>
</feature>
<comment type="caution">
    <text evidence="4">The sequence shown here is derived from an EMBL/GenBank/DDBJ whole genome shotgun (WGS) entry which is preliminary data.</text>
</comment>
<evidence type="ECO:0000259" key="3">
    <source>
        <dbReference type="SMART" id="SM00014"/>
    </source>
</evidence>
<keyword evidence="2" id="KW-1133">Transmembrane helix</keyword>
<reference evidence="4" key="2">
    <citation type="submission" date="2020-09" db="EMBL/GenBank/DDBJ databases">
        <authorList>
            <person name="Yu Y."/>
        </authorList>
    </citation>
    <scope>NUCLEOTIDE SEQUENCE</scope>
    <source>
        <strain evidence="4">KCTC 49039</strain>
    </source>
</reference>
<keyword evidence="5" id="KW-1185">Reference proteome</keyword>